<accession>A0A8J2WHL1</accession>
<name>A0A8J2WHL1_9STRA</name>
<feature type="compositionally biased region" description="Low complexity" evidence="1">
    <location>
        <begin position="128"/>
        <end position="137"/>
    </location>
</feature>
<dbReference type="EMBL" id="CAKKNE010000002">
    <property type="protein sequence ID" value="CAH0368715.1"/>
    <property type="molecule type" value="Genomic_DNA"/>
</dbReference>
<evidence type="ECO:0000256" key="1">
    <source>
        <dbReference type="SAM" id="MobiDB-lite"/>
    </source>
</evidence>
<evidence type="ECO:0000313" key="3">
    <source>
        <dbReference type="EMBL" id="CAH0368715.1"/>
    </source>
</evidence>
<feature type="region of interest" description="Disordered" evidence="1">
    <location>
        <begin position="96"/>
        <end position="200"/>
    </location>
</feature>
<organism evidence="3 4">
    <name type="scientific">Pelagomonas calceolata</name>
    <dbReference type="NCBI Taxonomy" id="35677"/>
    <lineage>
        <taxon>Eukaryota</taxon>
        <taxon>Sar</taxon>
        <taxon>Stramenopiles</taxon>
        <taxon>Ochrophyta</taxon>
        <taxon>Pelagophyceae</taxon>
        <taxon>Pelagomonadales</taxon>
        <taxon>Pelagomonadaceae</taxon>
        <taxon>Pelagomonas</taxon>
    </lineage>
</organism>
<protein>
    <submittedName>
        <fullName evidence="3">Uncharacterized protein</fullName>
    </submittedName>
</protein>
<evidence type="ECO:0000313" key="4">
    <source>
        <dbReference type="Proteomes" id="UP000789595"/>
    </source>
</evidence>
<dbReference type="AlphaFoldDB" id="A0A8J2WHL1"/>
<gene>
    <name evidence="3" type="ORF">PECAL_2P17920</name>
</gene>
<feature type="signal peptide" evidence="2">
    <location>
        <begin position="1"/>
        <end position="17"/>
    </location>
</feature>
<feature type="chain" id="PRO_5035318858" evidence="2">
    <location>
        <begin position="18"/>
        <end position="298"/>
    </location>
</feature>
<feature type="region of interest" description="Disordered" evidence="1">
    <location>
        <begin position="255"/>
        <end position="275"/>
    </location>
</feature>
<evidence type="ECO:0000256" key="2">
    <source>
        <dbReference type="SAM" id="SignalP"/>
    </source>
</evidence>
<dbReference type="Proteomes" id="UP000789595">
    <property type="component" value="Unassembled WGS sequence"/>
</dbReference>
<feature type="compositionally biased region" description="Basic and acidic residues" evidence="1">
    <location>
        <begin position="190"/>
        <end position="200"/>
    </location>
</feature>
<sequence length="298" mass="30437">MMVLYLISLVYAAAAAGGNSSPPGAGHVTTVNRAAPKAQPAPGKTPLALLASVGGAPQAGKRAPLARARAQHATAIKHAQLVHLHNRTRAELARRHRGANATNATAAAAAPPTAGVRTGAGGARDGTGRPPAAAAPPGERRARPGEPRQNAPGADAPRRPPGGGAGANARRPPGRADAAERHRHRRKRARDGQDDAPTPREKAIPAVFIALSGLALACFAAKAVFNAQSVDDAATPTSPAKARRVELREKLLRAQAVPPADAPPPPHQWSGGELDDVDVEVDAPSPVRLPEAPAAPRP</sequence>
<keyword evidence="4" id="KW-1185">Reference proteome</keyword>
<proteinExistence type="predicted"/>
<feature type="compositionally biased region" description="Low complexity" evidence="1">
    <location>
        <begin position="99"/>
        <end position="117"/>
    </location>
</feature>
<reference evidence="3" key="1">
    <citation type="submission" date="2021-11" db="EMBL/GenBank/DDBJ databases">
        <authorList>
            <consortium name="Genoscope - CEA"/>
            <person name="William W."/>
        </authorList>
    </citation>
    <scope>NUCLEOTIDE SEQUENCE</scope>
</reference>
<comment type="caution">
    <text evidence="3">The sequence shown here is derived from an EMBL/GenBank/DDBJ whole genome shotgun (WGS) entry which is preliminary data.</text>
</comment>
<keyword evidence="2" id="KW-0732">Signal</keyword>